<sequence length="269" mass="31263">MILRGVMEHNWFYIVALISCSSIIAVNFFYTFKLLNKILYFYRAKSITDELNIGDYVKVQGVVKMPTIESPFFNLDCVYWKSYVWASFETKRKKPDTGMQEHTPLLEVKESVMPPLMVRQSDMLVHVDFSQKSSLMLNLEKRVKRKRAPPNETTAKLAKEKYKMYKVHEYSLPVDANVAVWGKVDSISSNVITIIGSNSDKQPCFLYNGPTASVYRLLKNRIYLSMSIVSISAFYFFIVEWAYSSSFLVLALFLFLIFYLQKLSIKKLF</sequence>
<dbReference type="PROSITE" id="PS51257">
    <property type="entry name" value="PROKAR_LIPOPROTEIN"/>
    <property type="match status" value="1"/>
</dbReference>
<reference evidence="3" key="1">
    <citation type="submission" date="2016-07" db="EMBL/GenBank/DDBJ databases">
        <authorList>
            <person name="Florea S."/>
            <person name="Webb J.S."/>
            <person name="Jaromczyk J."/>
            <person name="Schardl C.L."/>
        </authorList>
    </citation>
    <scope>NUCLEOTIDE SEQUENCE [LARGE SCALE GENOMIC DNA]</scope>
    <source>
        <strain evidence="3">IPB1</strain>
    </source>
</reference>
<evidence type="ECO:0000313" key="3">
    <source>
        <dbReference type="Proteomes" id="UP000093366"/>
    </source>
</evidence>
<feature type="transmembrane region" description="Helical" evidence="1">
    <location>
        <begin position="12"/>
        <end position="35"/>
    </location>
</feature>
<dbReference type="EMBL" id="MAUJ01000004">
    <property type="protein sequence ID" value="OCQ20826.1"/>
    <property type="molecule type" value="Genomic_DNA"/>
</dbReference>
<evidence type="ECO:0000256" key="1">
    <source>
        <dbReference type="SAM" id="Phobius"/>
    </source>
</evidence>
<gene>
    <name evidence="2" type="ORF">A7985_13590</name>
</gene>
<evidence type="ECO:0000313" key="2">
    <source>
        <dbReference type="EMBL" id="OCQ20826.1"/>
    </source>
</evidence>
<keyword evidence="1" id="KW-0472">Membrane</keyword>
<organism evidence="2 3">
    <name type="scientific">Pseudoalteromonas luteoviolacea</name>
    <dbReference type="NCBI Taxonomy" id="43657"/>
    <lineage>
        <taxon>Bacteria</taxon>
        <taxon>Pseudomonadati</taxon>
        <taxon>Pseudomonadota</taxon>
        <taxon>Gammaproteobacteria</taxon>
        <taxon>Alteromonadales</taxon>
        <taxon>Pseudoalteromonadaceae</taxon>
        <taxon>Pseudoalteromonas</taxon>
    </lineage>
</organism>
<accession>A0A1C0TPH8</accession>
<protein>
    <submittedName>
        <fullName evidence="2">Uncharacterized protein</fullName>
    </submittedName>
</protein>
<keyword evidence="1" id="KW-0812">Transmembrane</keyword>
<name>A0A1C0TPH8_9GAMM</name>
<keyword evidence="1" id="KW-1133">Transmembrane helix</keyword>
<proteinExistence type="predicted"/>
<comment type="caution">
    <text evidence="2">The sequence shown here is derived from an EMBL/GenBank/DDBJ whole genome shotgun (WGS) entry which is preliminary data.</text>
</comment>
<dbReference type="AlphaFoldDB" id="A0A1C0TPH8"/>
<dbReference type="Proteomes" id="UP000093366">
    <property type="component" value="Unassembled WGS sequence"/>
</dbReference>
<feature type="transmembrane region" description="Helical" evidence="1">
    <location>
        <begin position="244"/>
        <end position="260"/>
    </location>
</feature>
<feature type="transmembrane region" description="Helical" evidence="1">
    <location>
        <begin position="222"/>
        <end position="238"/>
    </location>
</feature>